<evidence type="ECO:0000313" key="2">
    <source>
        <dbReference type="EMBL" id="EMR00615.1"/>
    </source>
</evidence>
<feature type="region of interest" description="Disordered" evidence="1">
    <location>
        <begin position="101"/>
        <end position="120"/>
    </location>
</feature>
<dbReference type="EMBL" id="AODQ01000237">
    <property type="protein sequence ID" value="EMR00615.1"/>
    <property type="molecule type" value="Genomic_DNA"/>
</dbReference>
<accession>M7NFK6</accession>
<protein>
    <submittedName>
        <fullName evidence="2">Uncharacterized protein</fullName>
    </submittedName>
</protein>
<dbReference type="Proteomes" id="UP000011910">
    <property type="component" value="Unassembled WGS sequence"/>
</dbReference>
<gene>
    <name evidence="2" type="ORF">ADICEAN_04267</name>
</gene>
<evidence type="ECO:0000256" key="1">
    <source>
        <dbReference type="SAM" id="MobiDB-lite"/>
    </source>
</evidence>
<proteinExistence type="predicted"/>
<name>M7NFK6_9BACT</name>
<evidence type="ECO:0000313" key="3">
    <source>
        <dbReference type="Proteomes" id="UP000011910"/>
    </source>
</evidence>
<dbReference type="AlphaFoldDB" id="M7NFK6"/>
<sequence length="162" mass="17250">MSTDHGSGQQTLYVRDASGQLLSLYERLNQESEWKQTEVPIYGSGRLGSYVAEGSSFESTQEIASQQTISSYSGTSYRYEEGASLTLSAGFSFTASATQSFSIAPQGTPPSPARKSTPLSSRTTWAVYAPPWKASLAIMAKSNTAKAKPAALTLSLPHPSAL</sequence>
<keyword evidence="3" id="KW-1185">Reference proteome</keyword>
<organism evidence="2 3">
    <name type="scientific">Cesiribacter andamanensis AMV16</name>
    <dbReference type="NCBI Taxonomy" id="1279009"/>
    <lineage>
        <taxon>Bacteria</taxon>
        <taxon>Pseudomonadati</taxon>
        <taxon>Bacteroidota</taxon>
        <taxon>Cytophagia</taxon>
        <taxon>Cytophagales</taxon>
        <taxon>Cesiribacteraceae</taxon>
        <taxon>Cesiribacter</taxon>
    </lineage>
</organism>
<reference evidence="2 3" key="1">
    <citation type="journal article" date="2013" name="Genome Announc.">
        <title>Draft Genome Sequence of Cesiribacter andamanensis Strain AMV16T, Isolated from a Soil Sample from a Mud Volcano in the Andaman Islands, India.</title>
        <authorList>
            <person name="Shivaji S."/>
            <person name="Ara S."/>
            <person name="Begum Z."/>
            <person name="Srinivas T.N."/>
            <person name="Singh A."/>
            <person name="Kumar Pinnaka A."/>
        </authorList>
    </citation>
    <scope>NUCLEOTIDE SEQUENCE [LARGE SCALE GENOMIC DNA]</scope>
    <source>
        <strain evidence="2 3">AMV16</strain>
    </source>
</reference>
<comment type="caution">
    <text evidence="2">The sequence shown here is derived from an EMBL/GenBank/DDBJ whole genome shotgun (WGS) entry which is preliminary data.</text>
</comment>